<evidence type="ECO:0000313" key="2">
    <source>
        <dbReference type="EMBL" id="SVE38701.1"/>
    </source>
</evidence>
<feature type="domain" description="Lon N-terminal" evidence="1">
    <location>
        <begin position="19"/>
        <end position="210"/>
    </location>
</feature>
<sequence>MADDSSKEVKKTDEVLEIYPILPLRNTVLFPQQIIPIYVGREQSLKLIDDLPKGGKKYIVVVAQKDGSIENPKGADLYEYGTLAMVMKVFDMPDKSRSAIVQGLDRVRVKQYLEPDPYYKGLVEKVRGVSNPSAEIDGIVINLQEIFKKLIDIAPYLSEEQYHALSSIQNPGKLADKAISLMNISTKDKQEVLEELDVKNRLEKCTVLVN</sequence>
<reference evidence="2" key="1">
    <citation type="submission" date="2018-05" db="EMBL/GenBank/DDBJ databases">
        <authorList>
            <person name="Lanie J.A."/>
            <person name="Ng W.-L."/>
            <person name="Kazmierczak K.M."/>
            <person name="Andrzejewski T.M."/>
            <person name="Davidsen T.M."/>
            <person name="Wayne K.J."/>
            <person name="Tettelin H."/>
            <person name="Glass J.I."/>
            <person name="Rusch D."/>
            <person name="Podicherti R."/>
            <person name="Tsui H.-C.T."/>
            <person name="Winkler M.E."/>
        </authorList>
    </citation>
    <scope>NUCLEOTIDE SEQUENCE</scope>
</reference>
<dbReference type="SMART" id="SM00464">
    <property type="entry name" value="LON"/>
    <property type="match status" value="1"/>
</dbReference>
<dbReference type="PANTHER" id="PTHR10046">
    <property type="entry name" value="ATP DEPENDENT LON PROTEASE FAMILY MEMBER"/>
    <property type="match status" value="1"/>
</dbReference>
<dbReference type="Pfam" id="PF02190">
    <property type="entry name" value="LON_substr_bdg"/>
    <property type="match status" value="1"/>
</dbReference>
<dbReference type="InterPro" id="IPR027065">
    <property type="entry name" value="Lon_Prtase"/>
</dbReference>
<protein>
    <recommendedName>
        <fullName evidence="1">Lon N-terminal domain-containing protein</fullName>
    </recommendedName>
</protein>
<dbReference type="GO" id="GO:0004176">
    <property type="term" value="F:ATP-dependent peptidase activity"/>
    <property type="evidence" value="ECO:0007669"/>
    <property type="project" value="InterPro"/>
</dbReference>
<dbReference type="Gene3D" id="2.30.130.40">
    <property type="entry name" value="LON domain-like"/>
    <property type="match status" value="1"/>
</dbReference>
<dbReference type="GO" id="GO:0005524">
    <property type="term" value="F:ATP binding"/>
    <property type="evidence" value="ECO:0007669"/>
    <property type="project" value="InterPro"/>
</dbReference>
<evidence type="ECO:0000259" key="1">
    <source>
        <dbReference type="PROSITE" id="PS51787"/>
    </source>
</evidence>
<organism evidence="2">
    <name type="scientific">marine metagenome</name>
    <dbReference type="NCBI Taxonomy" id="408172"/>
    <lineage>
        <taxon>unclassified sequences</taxon>
        <taxon>metagenomes</taxon>
        <taxon>ecological metagenomes</taxon>
    </lineage>
</organism>
<dbReference type="GO" id="GO:0030163">
    <property type="term" value="P:protein catabolic process"/>
    <property type="evidence" value="ECO:0007669"/>
    <property type="project" value="InterPro"/>
</dbReference>
<gene>
    <name evidence="2" type="ORF">METZ01_LOCUS491555</name>
</gene>
<feature type="non-terminal residue" evidence="2">
    <location>
        <position position="210"/>
    </location>
</feature>
<dbReference type="EMBL" id="UINC01213776">
    <property type="protein sequence ID" value="SVE38701.1"/>
    <property type="molecule type" value="Genomic_DNA"/>
</dbReference>
<dbReference type="GO" id="GO:0004252">
    <property type="term" value="F:serine-type endopeptidase activity"/>
    <property type="evidence" value="ECO:0007669"/>
    <property type="project" value="InterPro"/>
</dbReference>
<name>A0A383D2Q9_9ZZZZ</name>
<dbReference type="InterPro" id="IPR046336">
    <property type="entry name" value="Lon_prtase_N_sf"/>
</dbReference>
<proteinExistence type="predicted"/>
<accession>A0A383D2Q9</accession>
<dbReference type="AlphaFoldDB" id="A0A383D2Q9"/>
<dbReference type="SUPFAM" id="SSF88697">
    <property type="entry name" value="PUA domain-like"/>
    <property type="match status" value="1"/>
</dbReference>
<dbReference type="Gene3D" id="1.20.58.1480">
    <property type="match status" value="1"/>
</dbReference>
<dbReference type="InterPro" id="IPR015947">
    <property type="entry name" value="PUA-like_sf"/>
</dbReference>
<dbReference type="InterPro" id="IPR003111">
    <property type="entry name" value="Lon_prtase_N"/>
</dbReference>
<dbReference type="PROSITE" id="PS51787">
    <property type="entry name" value="LON_N"/>
    <property type="match status" value="1"/>
</dbReference>